<dbReference type="RefSeq" id="WP_345083728.1">
    <property type="nucleotide sequence ID" value="NZ_BAABFA010000018.1"/>
</dbReference>
<evidence type="ECO:0000313" key="1">
    <source>
        <dbReference type="EMBL" id="GAA4468096.1"/>
    </source>
</evidence>
<evidence type="ECO:0008006" key="3">
    <source>
        <dbReference type="Google" id="ProtNLM"/>
    </source>
</evidence>
<dbReference type="Proteomes" id="UP001500067">
    <property type="component" value="Unassembled WGS sequence"/>
</dbReference>
<comment type="caution">
    <text evidence="1">The sequence shown here is derived from an EMBL/GenBank/DDBJ whole genome shotgun (WGS) entry which is preliminary data.</text>
</comment>
<evidence type="ECO:0000313" key="2">
    <source>
        <dbReference type="Proteomes" id="UP001500067"/>
    </source>
</evidence>
<keyword evidence="2" id="KW-1185">Reference proteome</keyword>
<dbReference type="EMBL" id="BAABFA010000018">
    <property type="protein sequence ID" value="GAA4468096.1"/>
    <property type="molecule type" value="Genomic_DNA"/>
</dbReference>
<sequence length="88" mass="9585">MQVQPSAADLKKAALMQAIEIQPLRPAIPGTITLTRSDIYTMPAADVRDIVALAPTVYQRQRGTDVRIAGSMPGDVLYIIDGMHIPRN</sequence>
<name>A0ABP8NLZ9_9BACT</name>
<gene>
    <name evidence="1" type="ORF">GCM10023093_25080</name>
</gene>
<protein>
    <recommendedName>
        <fullName evidence="3">TonB-dependent receptor plug domain-containing protein</fullName>
    </recommendedName>
</protein>
<accession>A0ABP8NLZ9</accession>
<organism evidence="1 2">
    <name type="scientific">Nemorincola caseinilytica</name>
    <dbReference type="NCBI Taxonomy" id="2054315"/>
    <lineage>
        <taxon>Bacteria</taxon>
        <taxon>Pseudomonadati</taxon>
        <taxon>Bacteroidota</taxon>
        <taxon>Chitinophagia</taxon>
        <taxon>Chitinophagales</taxon>
        <taxon>Chitinophagaceae</taxon>
        <taxon>Nemorincola</taxon>
    </lineage>
</organism>
<proteinExistence type="predicted"/>
<dbReference type="SUPFAM" id="SSF56935">
    <property type="entry name" value="Porins"/>
    <property type="match status" value="1"/>
</dbReference>
<reference evidence="2" key="1">
    <citation type="journal article" date="2019" name="Int. J. Syst. Evol. Microbiol.">
        <title>The Global Catalogue of Microorganisms (GCM) 10K type strain sequencing project: providing services to taxonomists for standard genome sequencing and annotation.</title>
        <authorList>
            <consortium name="The Broad Institute Genomics Platform"/>
            <consortium name="The Broad Institute Genome Sequencing Center for Infectious Disease"/>
            <person name="Wu L."/>
            <person name="Ma J."/>
        </authorList>
    </citation>
    <scope>NUCLEOTIDE SEQUENCE [LARGE SCALE GENOMIC DNA]</scope>
    <source>
        <strain evidence="2">JCM 32105</strain>
    </source>
</reference>